<feature type="compositionally biased region" description="Pro residues" evidence="1">
    <location>
        <begin position="184"/>
        <end position="196"/>
    </location>
</feature>
<evidence type="ECO:0000313" key="3">
    <source>
        <dbReference type="EMBL" id="KAF9529018.1"/>
    </source>
</evidence>
<evidence type="ECO:0000256" key="1">
    <source>
        <dbReference type="SAM" id="MobiDB-lite"/>
    </source>
</evidence>
<feature type="region of interest" description="Disordered" evidence="1">
    <location>
        <begin position="133"/>
        <end position="157"/>
    </location>
</feature>
<organism evidence="3 4">
    <name type="scientific">Crepidotus variabilis</name>
    <dbReference type="NCBI Taxonomy" id="179855"/>
    <lineage>
        <taxon>Eukaryota</taxon>
        <taxon>Fungi</taxon>
        <taxon>Dikarya</taxon>
        <taxon>Basidiomycota</taxon>
        <taxon>Agaricomycotina</taxon>
        <taxon>Agaricomycetes</taxon>
        <taxon>Agaricomycetidae</taxon>
        <taxon>Agaricales</taxon>
        <taxon>Agaricineae</taxon>
        <taxon>Crepidotaceae</taxon>
        <taxon>Crepidotus</taxon>
    </lineage>
</organism>
<comment type="caution">
    <text evidence="3">The sequence shown here is derived from an EMBL/GenBank/DDBJ whole genome shotgun (WGS) entry which is preliminary data.</text>
</comment>
<protein>
    <recommendedName>
        <fullName evidence="2">RanBD1 domain-containing protein</fullName>
    </recommendedName>
</protein>
<dbReference type="InterPro" id="IPR000156">
    <property type="entry name" value="Ran_bind_dom"/>
</dbReference>
<feature type="domain" description="RanBD1" evidence="2">
    <location>
        <begin position="345"/>
        <end position="411"/>
    </location>
</feature>
<feature type="region of interest" description="Disordered" evidence="1">
    <location>
        <begin position="84"/>
        <end position="112"/>
    </location>
</feature>
<proteinExistence type="predicted"/>
<name>A0A9P6EHK3_9AGAR</name>
<gene>
    <name evidence="3" type="ORF">CPB83DRAFT_906497</name>
</gene>
<keyword evidence="4" id="KW-1185">Reference proteome</keyword>
<dbReference type="SUPFAM" id="SSF50729">
    <property type="entry name" value="PH domain-like"/>
    <property type="match status" value="1"/>
</dbReference>
<dbReference type="Pfam" id="PF00638">
    <property type="entry name" value="Ran_BP1"/>
    <property type="match status" value="1"/>
</dbReference>
<dbReference type="Proteomes" id="UP000807306">
    <property type="component" value="Unassembled WGS sequence"/>
</dbReference>
<evidence type="ECO:0000313" key="4">
    <source>
        <dbReference type="Proteomes" id="UP000807306"/>
    </source>
</evidence>
<feature type="region of interest" description="Disordered" evidence="1">
    <location>
        <begin position="180"/>
        <end position="199"/>
    </location>
</feature>
<dbReference type="AlphaFoldDB" id="A0A9P6EHK3"/>
<feature type="compositionally biased region" description="Polar residues" evidence="1">
    <location>
        <begin position="84"/>
        <end position="93"/>
    </location>
</feature>
<accession>A0A9P6EHK3</accession>
<dbReference type="InterPro" id="IPR011993">
    <property type="entry name" value="PH-like_dom_sf"/>
</dbReference>
<evidence type="ECO:0000259" key="2">
    <source>
        <dbReference type="Pfam" id="PF00638"/>
    </source>
</evidence>
<dbReference type="OrthoDB" id="2357150at2759"/>
<dbReference type="EMBL" id="MU157849">
    <property type="protein sequence ID" value="KAF9529018.1"/>
    <property type="molecule type" value="Genomic_DNA"/>
</dbReference>
<dbReference type="Gene3D" id="2.30.29.30">
    <property type="entry name" value="Pleckstrin-homology domain (PH domain)/Phosphotyrosine-binding domain (PTB)"/>
    <property type="match status" value="1"/>
</dbReference>
<sequence length="489" mass="53110">MMPITDFNFVVAGIATFAATVGYACTRRQVTGPSGLSPDEIRNALESEFIAADKPSQREPSPKLDTAMSETSVALAQVAVDGGSTMTNLSRSTSPKKESLKRKIPHDGFDEPEKPLKIQQELGYPHNLANIYPPNKRSRTPSTEAEVNAPSPTPTIQPETEVIEEPLVIATQDPESLLEVTTPAPEPPRTPTPPPEQQSFVLPPALPSVFAAPQPAPQVAQQVPVTPKSVAFRSFASPSSGFAAFAGSASPFASVSKPQQSAFKPGRSIWNTAPSNLVTHPNEAIAEDGTLDDPFNSASPSFALEETKPLASPSVAKNARQYHPLALPPIEESKSVDESILTRNVTGEEEEEVEMELKNVKLYIKRGNKNFGEGIPGHLKLLSHRTTLEERLLFRREPLWKVSMNVRVQSTARCLFVPEENALKLILKEDVNTSKPVAELSKDSEPKQELVIYALKPGRACSKQDFREFAETLVQSSHFNPTAGSAAQV</sequence>
<reference evidence="3" key="1">
    <citation type="submission" date="2020-11" db="EMBL/GenBank/DDBJ databases">
        <authorList>
            <consortium name="DOE Joint Genome Institute"/>
            <person name="Ahrendt S."/>
            <person name="Riley R."/>
            <person name="Andreopoulos W."/>
            <person name="Labutti K."/>
            <person name="Pangilinan J."/>
            <person name="Ruiz-Duenas F.J."/>
            <person name="Barrasa J.M."/>
            <person name="Sanchez-Garcia M."/>
            <person name="Camarero S."/>
            <person name="Miyauchi S."/>
            <person name="Serrano A."/>
            <person name="Linde D."/>
            <person name="Babiker R."/>
            <person name="Drula E."/>
            <person name="Ayuso-Fernandez I."/>
            <person name="Pacheco R."/>
            <person name="Padilla G."/>
            <person name="Ferreira P."/>
            <person name="Barriuso J."/>
            <person name="Kellner H."/>
            <person name="Castanera R."/>
            <person name="Alfaro M."/>
            <person name="Ramirez L."/>
            <person name="Pisabarro A.G."/>
            <person name="Kuo A."/>
            <person name="Tritt A."/>
            <person name="Lipzen A."/>
            <person name="He G."/>
            <person name="Yan M."/>
            <person name="Ng V."/>
            <person name="Cullen D."/>
            <person name="Martin F."/>
            <person name="Rosso M.-N."/>
            <person name="Henrissat B."/>
            <person name="Hibbett D."/>
            <person name="Martinez A.T."/>
            <person name="Grigoriev I.V."/>
        </authorList>
    </citation>
    <scope>NUCLEOTIDE SEQUENCE</scope>
    <source>
        <strain evidence="3">CBS 506.95</strain>
    </source>
</reference>